<evidence type="ECO:0000313" key="3">
    <source>
        <dbReference type="Proteomes" id="UP001597135"/>
    </source>
</evidence>
<evidence type="ECO:0000259" key="1">
    <source>
        <dbReference type="Pfam" id="PF00394"/>
    </source>
</evidence>
<reference evidence="3" key="1">
    <citation type="journal article" date="2019" name="Int. J. Syst. Evol. Microbiol.">
        <title>The Global Catalogue of Microorganisms (GCM) 10K type strain sequencing project: providing services to taxonomists for standard genome sequencing and annotation.</title>
        <authorList>
            <consortium name="The Broad Institute Genomics Platform"/>
            <consortium name="The Broad Institute Genome Sequencing Center for Infectious Disease"/>
            <person name="Wu L."/>
            <person name="Ma J."/>
        </authorList>
    </citation>
    <scope>NUCLEOTIDE SEQUENCE [LARGE SCALE GENOMIC DNA]</scope>
    <source>
        <strain evidence="3">CCUG 62953</strain>
    </source>
</reference>
<organism evidence="2 3">
    <name type="scientific">Litorisediminicola beolgyonensis</name>
    <dbReference type="NCBI Taxonomy" id="1173614"/>
    <lineage>
        <taxon>Bacteria</taxon>
        <taxon>Pseudomonadati</taxon>
        <taxon>Pseudomonadota</taxon>
        <taxon>Alphaproteobacteria</taxon>
        <taxon>Rhodobacterales</taxon>
        <taxon>Paracoccaceae</taxon>
        <taxon>Litorisediminicola</taxon>
    </lineage>
</organism>
<dbReference type="InterPro" id="IPR008972">
    <property type="entry name" value="Cupredoxin"/>
</dbReference>
<name>A0ABW3ZM37_9RHOB</name>
<comment type="caution">
    <text evidence="2">The sequence shown here is derived from an EMBL/GenBank/DDBJ whole genome shotgun (WGS) entry which is preliminary data.</text>
</comment>
<dbReference type="RefSeq" id="WP_386804901.1">
    <property type="nucleotide sequence ID" value="NZ_JBHTMU010000029.1"/>
</dbReference>
<dbReference type="InterPro" id="IPR001117">
    <property type="entry name" value="Cu-oxidase_2nd"/>
</dbReference>
<proteinExistence type="predicted"/>
<dbReference type="EMBL" id="JBHTMU010000029">
    <property type="protein sequence ID" value="MFD1343698.1"/>
    <property type="molecule type" value="Genomic_DNA"/>
</dbReference>
<dbReference type="Gene3D" id="2.60.40.420">
    <property type="entry name" value="Cupredoxins - blue copper proteins"/>
    <property type="match status" value="1"/>
</dbReference>
<keyword evidence="3" id="KW-1185">Reference proteome</keyword>
<dbReference type="Proteomes" id="UP001597135">
    <property type="component" value="Unassembled WGS sequence"/>
</dbReference>
<sequence length="145" mass="15524">MARGLSGALIVDQPDSPDVNRDEVLVLDDWLLDLETGGLVEPFTLPKAMSHGGRTGNLVGVNGRFDFSLTAQKGERLRLRLNNAANARFFSLRLQAMAGWMVALDGTPLDAPAVVAEEITVAPAQCVDLIVDITTDKGAHAEQLT</sequence>
<evidence type="ECO:0000313" key="2">
    <source>
        <dbReference type="EMBL" id="MFD1343698.1"/>
    </source>
</evidence>
<dbReference type="Pfam" id="PF00394">
    <property type="entry name" value="Cu-oxidase"/>
    <property type="match status" value="1"/>
</dbReference>
<protein>
    <recommendedName>
        <fullName evidence="1">Plastocyanin-like domain-containing protein</fullName>
    </recommendedName>
</protein>
<accession>A0ABW3ZM37</accession>
<gene>
    <name evidence="2" type="ORF">ACFQ4E_14815</name>
</gene>
<dbReference type="SUPFAM" id="SSF49503">
    <property type="entry name" value="Cupredoxins"/>
    <property type="match status" value="1"/>
</dbReference>
<feature type="domain" description="Plastocyanin-like" evidence="1">
    <location>
        <begin position="24"/>
        <end position="136"/>
    </location>
</feature>